<dbReference type="PANTHER" id="PTHR24094">
    <property type="entry name" value="SECRETED PROTEIN"/>
    <property type="match status" value="1"/>
</dbReference>
<evidence type="ECO:0000256" key="1">
    <source>
        <dbReference type="SAM" id="MobiDB-lite"/>
    </source>
</evidence>
<feature type="compositionally biased region" description="Low complexity" evidence="1">
    <location>
        <begin position="890"/>
        <end position="914"/>
    </location>
</feature>
<sequence>MGALLVALLQYRNEQSLYPNIRATRHKHCVSSRQPCSVPLLADARHYNQHAHQNSSLVALTTARAPSDGIGDEVPTLAAVAGRLGAPNEVASSPICVAASVSDMSGAGKHVVNLSKVRSNGGSTGAEGDAAAAISFLLATKSAPTPPSVWQLQLQTHLAAAQPAVTNRLCISTPPGVLPLTSAAAAGSRSPTPLVLPQQSLSQISTTVCPPRATPAAALLTSTASSKRHTSSGAEPLLAALVPVTSTPVPTQQLTPAGGPLISSQDAPFAKDSDSVRISASPSDAVLGRPQPGIGDSAADAKGSQEDDGAGYEDNDDDDELGPMDCADAFQYFFDDDEGAYRDVESTVYAAPHMAQLSLPAMRDYYLNQHTTLRAEKASAALTAMLVPPVTGGSMTPAIPNILLLGATAGASGGEVAAKGAACPTAQVLQQEESKGLYCTQQSPSSLHEALRASMGRALLSSGARIDDSAQDVAAASHAAAAEAQSWRQPEAGHFISLVEEMAAACRRIGAAPFVCWRSIDRVTKLSPHDPLWQRHGNRSGGCRVDNARGEVEDDTSCPPVSDASRKHRLHYSTPPAADGISGAAAPLPASQQEQLPESPSLYYLGPKQYMTATVWWSRVEAFGVGLRSMGLRPGDLIGIVEDARWEWLVTCYAAWSVGLVVVVFDSSSRTIARVAMDTAAEMKALVCSPAVHRALRRHFGDAAAAAEAAACSARTIVACTPTTANDVEGYGGQEIGSGHHHHEEGESSGAATATCRGALAKPSMKRHAPSPKFIVVRCAEARRSDCGDGDDGHPSMTRSSALLAATSRPWRSCAYTRKWQSSLQGDDVPAEGHDGDECGGGEEDEEEEALWWSDVLMHGETKLTAWRQRKVRERRLQLQQARLRHHQQQRCARVSGGSVGADAAASSTRSGASLRRRLSSELGMEDLRGSVCAATASQDGSATSMTVSAKLVPTAAVSDSGTTTVCAASYGAYAAPIMPRGAAAAEYVKSSGSALSSVSAAARGVPTTAVEREASTRLPLRGPGGGHRVQTPASWAAASSTPTTATPPMIIHDGPPPLQLAPLRPDSLAFILYTEGDPKGVLLTHGAVKASVAAHHEYLNSTDVDGEDGLRRVSGGGDTTASSTAAVSDSVSTAAEGAGRAGQGHSRFARYTTASMPALRSRTAPAGRPSYMAYLPLHDICEFVAETASLIRGILVCYGTRRTLFDTWARPHGDLTEYKPTIFPALPATLARLRRTVESMVSTGYRQLLFETAYEARRQAMRRGLHTPFLLSTIFAPSRELLGGRCRLVLVRGGAGAAPLHPRDQEYLEVVCGASLVQSYGVAESAGCGLQQAYCAAQLDSIGGPLGPVHIKMRDVFNVSTAFLGGGGSAGGSSWTHQSERPTGELLLRGPTIMAGYYRQPERTAAVLEKSGWLHTENVVERCPDGSFRRIASLRPHHATTSNGHCIALEPLEALYAQHPLCLEGGVCVLVHPYRRYICALVLTDAQRLRDFLQAAAAALPSSHSQPSWTALVDGWWPQCLGDPALNQAAATSLAAWATQHGDVTPHERVRHVRVLYDTWDVAHHTRTSTGRLLRQAIHYRYSRVIQELFMGED</sequence>
<feature type="region of interest" description="Disordered" evidence="1">
    <location>
        <begin position="1106"/>
        <end position="1147"/>
    </location>
</feature>
<evidence type="ECO:0000313" key="3">
    <source>
        <dbReference type="EMBL" id="KAG5487404.1"/>
    </source>
</evidence>
<dbReference type="InterPro" id="IPR042099">
    <property type="entry name" value="ANL_N_sf"/>
</dbReference>
<dbReference type="GeneID" id="94175627"/>
<feature type="region of interest" description="Disordered" evidence="1">
    <location>
        <begin position="822"/>
        <end position="845"/>
    </location>
</feature>
<feature type="region of interest" description="Disordered" evidence="1">
    <location>
        <begin position="1018"/>
        <end position="1045"/>
    </location>
</feature>
<comment type="caution">
    <text evidence="3">The sequence shown here is derived from an EMBL/GenBank/DDBJ whole genome shotgun (WGS) entry which is preliminary data.</text>
</comment>
<evidence type="ECO:0000313" key="4">
    <source>
        <dbReference type="Proteomes" id="UP000674179"/>
    </source>
</evidence>
<name>A0A836H9P6_LEIEN</name>
<dbReference type="PANTHER" id="PTHR24094:SF15">
    <property type="entry name" value="AMP-DEPENDENT SYNTHETASE_LIGASE DOMAIN-CONTAINING PROTEIN-RELATED"/>
    <property type="match status" value="1"/>
</dbReference>
<dbReference type="Gene3D" id="3.40.50.12780">
    <property type="entry name" value="N-terminal domain of ligase-like"/>
    <property type="match status" value="2"/>
</dbReference>
<feature type="compositionally biased region" description="Acidic residues" evidence="1">
    <location>
        <begin position="306"/>
        <end position="321"/>
    </location>
</feature>
<proteinExistence type="predicted"/>
<dbReference type="Proteomes" id="UP000674179">
    <property type="component" value="Chromosome 1"/>
</dbReference>
<dbReference type="Pfam" id="PF00501">
    <property type="entry name" value="AMP-binding"/>
    <property type="match status" value="2"/>
</dbReference>
<dbReference type="OrthoDB" id="1700726at2759"/>
<protein>
    <recommendedName>
        <fullName evidence="2">AMP-dependent synthetase/ligase domain-containing protein</fullName>
    </recommendedName>
</protein>
<feature type="region of interest" description="Disordered" evidence="1">
    <location>
        <begin position="249"/>
        <end position="321"/>
    </location>
</feature>
<feature type="compositionally biased region" description="Low complexity" evidence="1">
    <location>
        <begin position="1032"/>
        <end position="1045"/>
    </location>
</feature>
<gene>
    <name evidence="3" type="ORF">CUR178_08490</name>
</gene>
<feature type="domain" description="AMP-dependent synthetase/ligase" evidence="2">
    <location>
        <begin position="1166"/>
        <end position="1399"/>
    </location>
</feature>
<feature type="region of interest" description="Disordered" evidence="1">
    <location>
        <begin position="888"/>
        <end position="915"/>
    </location>
</feature>
<feature type="domain" description="AMP-dependent synthetase/ligase" evidence="2">
    <location>
        <begin position="592"/>
        <end position="698"/>
    </location>
</feature>
<dbReference type="InterPro" id="IPR000873">
    <property type="entry name" value="AMP-dep_synth/lig_dom"/>
</dbReference>
<reference evidence="3 4" key="1">
    <citation type="submission" date="2021-02" db="EMBL/GenBank/DDBJ databases">
        <title>Leishmania (Mundinia) enrietti genome sequencing and assembly.</title>
        <authorList>
            <person name="Almutairi H."/>
            <person name="Gatherer D."/>
        </authorList>
    </citation>
    <scope>NUCLEOTIDE SEQUENCE [LARGE SCALE GENOMIC DNA]</scope>
    <source>
        <strain evidence="3">CUR178</strain>
    </source>
</reference>
<keyword evidence="4" id="KW-1185">Reference proteome</keyword>
<dbReference type="RefSeq" id="XP_067696220.1">
    <property type="nucleotide sequence ID" value="XM_067840117.1"/>
</dbReference>
<dbReference type="KEGG" id="lenr:94175627"/>
<dbReference type="EMBL" id="JAFHKP010000001">
    <property type="protein sequence ID" value="KAG5487404.1"/>
    <property type="molecule type" value="Genomic_DNA"/>
</dbReference>
<evidence type="ECO:0000259" key="2">
    <source>
        <dbReference type="Pfam" id="PF00501"/>
    </source>
</evidence>
<organism evidence="3 4">
    <name type="scientific">Leishmania enriettii</name>
    <dbReference type="NCBI Taxonomy" id="5663"/>
    <lineage>
        <taxon>Eukaryota</taxon>
        <taxon>Discoba</taxon>
        <taxon>Euglenozoa</taxon>
        <taxon>Kinetoplastea</taxon>
        <taxon>Metakinetoplastina</taxon>
        <taxon>Trypanosomatida</taxon>
        <taxon>Trypanosomatidae</taxon>
        <taxon>Leishmaniinae</taxon>
        <taxon>Leishmania</taxon>
    </lineage>
</organism>
<dbReference type="SUPFAM" id="SSF56801">
    <property type="entry name" value="Acetyl-CoA synthetase-like"/>
    <property type="match status" value="1"/>
</dbReference>
<feature type="compositionally biased region" description="Low complexity" evidence="1">
    <location>
        <begin position="1120"/>
        <end position="1136"/>
    </location>
</feature>
<accession>A0A836H9P6</accession>